<organism evidence="1 2">
    <name type="scientific">Granulicella aggregans</name>
    <dbReference type="NCBI Taxonomy" id="474949"/>
    <lineage>
        <taxon>Bacteria</taxon>
        <taxon>Pseudomonadati</taxon>
        <taxon>Acidobacteriota</taxon>
        <taxon>Terriglobia</taxon>
        <taxon>Terriglobales</taxon>
        <taxon>Acidobacteriaceae</taxon>
        <taxon>Granulicella</taxon>
    </lineage>
</organism>
<dbReference type="AlphaFoldDB" id="A0A7W7ZBL3"/>
<dbReference type="Proteomes" id="UP000540989">
    <property type="component" value="Unassembled WGS sequence"/>
</dbReference>
<reference evidence="1 2" key="1">
    <citation type="submission" date="2020-08" db="EMBL/GenBank/DDBJ databases">
        <title>Genomic Encyclopedia of Type Strains, Phase IV (KMG-V): Genome sequencing to study the core and pangenomes of soil and plant-associated prokaryotes.</title>
        <authorList>
            <person name="Whitman W."/>
        </authorList>
    </citation>
    <scope>NUCLEOTIDE SEQUENCE [LARGE SCALE GENOMIC DNA]</scope>
    <source>
        <strain evidence="1 2">M8UP14</strain>
    </source>
</reference>
<dbReference type="EMBL" id="JACHIP010000002">
    <property type="protein sequence ID" value="MBB5056919.1"/>
    <property type="molecule type" value="Genomic_DNA"/>
</dbReference>
<evidence type="ECO:0000313" key="2">
    <source>
        <dbReference type="Proteomes" id="UP000540989"/>
    </source>
</evidence>
<accession>A0A7W7ZBL3</accession>
<comment type="caution">
    <text evidence="1">The sequence shown here is derived from an EMBL/GenBank/DDBJ whole genome shotgun (WGS) entry which is preliminary data.</text>
</comment>
<sequence>MSTDFSFAEALEILRSHGHTVGAAAANPAREPMVYVDDDFLTPNEVLDLAKAEQSKP</sequence>
<proteinExistence type="predicted"/>
<gene>
    <name evidence="1" type="ORF">HDF16_001604</name>
</gene>
<name>A0A7W7ZBL3_9BACT</name>
<dbReference type="RefSeq" id="WP_184215266.1">
    <property type="nucleotide sequence ID" value="NZ_JACHIP010000002.1"/>
</dbReference>
<protein>
    <submittedName>
        <fullName evidence="1">Uncharacterized protein</fullName>
    </submittedName>
</protein>
<evidence type="ECO:0000313" key="1">
    <source>
        <dbReference type="EMBL" id="MBB5056919.1"/>
    </source>
</evidence>
<keyword evidence="2" id="KW-1185">Reference proteome</keyword>